<dbReference type="CDD" id="cd00038">
    <property type="entry name" value="CAP_ED"/>
    <property type="match status" value="1"/>
</dbReference>
<feature type="transmembrane region" description="Helical" evidence="1">
    <location>
        <begin position="252"/>
        <end position="273"/>
    </location>
</feature>
<protein>
    <submittedName>
        <fullName evidence="3">Cyclic nucleotide-binding domain-containing protein</fullName>
    </submittedName>
</protein>
<evidence type="ECO:0000256" key="1">
    <source>
        <dbReference type="SAM" id="Phobius"/>
    </source>
</evidence>
<dbReference type="InterPro" id="IPR000595">
    <property type="entry name" value="cNMP-bd_dom"/>
</dbReference>
<proteinExistence type="predicted"/>
<reference evidence="3 4" key="1">
    <citation type="submission" date="2016-11" db="EMBL/GenBank/DDBJ databases">
        <authorList>
            <person name="Varghese N."/>
            <person name="Submissions S."/>
        </authorList>
    </citation>
    <scope>NUCLEOTIDE SEQUENCE [LARGE SCALE GENOMIC DNA]</scope>
    <source>
        <strain evidence="3 4">DSM 29620</strain>
    </source>
</reference>
<dbReference type="Gene3D" id="2.60.120.10">
    <property type="entry name" value="Jelly Rolls"/>
    <property type="match status" value="1"/>
</dbReference>
<feature type="transmembrane region" description="Helical" evidence="1">
    <location>
        <begin position="210"/>
        <end position="232"/>
    </location>
</feature>
<dbReference type="EMBL" id="FQZZ01000018">
    <property type="protein sequence ID" value="SHL02575.1"/>
    <property type="molecule type" value="Genomic_DNA"/>
</dbReference>
<name>A0A1H0P540_9RHOB</name>
<dbReference type="Proteomes" id="UP000324252">
    <property type="component" value="Unassembled WGS sequence"/>
</dbReference>
<dbReference type="InterPro" id="IPR014710">
    <property type="entry name" value="RmlC-like_jellyroll"/>
</dbReference>
<sequence length="285" mass="31580">MSTEVLDKHRQIICRSELVANEDDLAAKIIGMSRLVKFDKGQVLMTHGEDADDVYFILFGSVRVSINSTFIDTREAPQTIGEMAAMKPGAARSADVYVESEKLEARVISAHDFRTLMSTHTEFSTRLSSMVDSMNRKNIRLLGTSSRSPGNAWTWTSIVFGAVVGLLCGIWLGLGGSPLWFAILSALGAGALSTLVAIRMNPDLIYRNMFWLSGAAMIAQTVQTVFSLSFSVDGTQNQLPLLWNFNSNPEQKWWVVLIIYLSLAALAFMSWLADRDLRRNSSKSE</sequence>
<feature type="domain" description="Cyclic nucleotide-binding" evidence="2">
    <location>
        <begin position="17"/>
        <end position="117"/>
    </location>
</feature>
<dbReference type="PROSITE" id="PS50042">
    <property type="entry name" value="CNMP_BINDING_3"/>
    <property type="match status" value="1"/>
</dbReference>
<feature type="transmembrane region" description="Helical" evidence="1">
    <location>
        <begin position="179"/>
        <end position="198"/>
    </location>
</feature>
<dbReference type="AlphaFoldDB" id="A0A1H0P540"/>
<dbReference type="SMART" id="SM00100">
    <property type="entry name" value="cNMP"/>
    <property type="match status" value="1"/>
</dbReference>
<evidence type="ECO:0000313" key="4">
    <source>
        <dbReference type="Proteomes" id="UP000324252"/>
    </source>
</evidence>
<keyword evidence="4" id="KW-1185">Reference proteome</keyword>
<keyword evidence="1" id="KW-1133">Transmembrane helix</keyword>
<organism evidence="3 4">
    <name type="scientific">Lutimaribacter pacificus</name>
    <dbReference type="NCBI Taxonomy" id="391948"/>
    <lineage>
        <taxon>Bacteria</taxon>
        <taxon>Pseudomonadati</taxon>
        <taxon>Pseudomonadota</taxon>
        <taxon>Alphaproteobacteria</taxon>
        <taxon>Rhodobacterales</taxon>
        <taxon>Roseobacteraceae</taxon>
        <taxon>Lutimaribacter</taxon>
    </lineage>
</organism>
<dbReference type="InterPro" id="IPR018490">
    <property type="entry name" value="cNMP-bd_dom_sf"/>
</dbReference>
<keyword evidence="1" id="KW-0812">Transmembrane</keyword>
<evidence type="ECO:0000259" key="2">
    <source>
        <dbReference type="PROSITE" id="PS50042"/>
    </source>
</evidence>
<keyword evidence="1" id="KW-0472">Membrane</keyword>
<feature type="transmembrane region" description="Helical" evidence="1">
    <location>
        <begin position="152"/>
        <end position="173"/>
    </location>
</feature>
<evidence type="ECO:0000313" key="3">
    <source>
        <dbReference type="EMBL" id="SHL02575.1"/>
    </source>
</evidence>
<dbReference type="SUPFAM" id="SSF51206">
    <property type="entry name" value="cAMP-binding domain-like"/>
    <property type="match status" value="1"/>
</dbReference>
<accession>A0A1H0P540</accession>
<dbReference type="Pfam" id="PF00027">
    <property type="entry name" value="cNMP_binding"/>
    <property type="match status" value="1"/>
</dbReference>
<gene>
    <name evidence="3" type="ORF">SAMN05444142_11821</name>
</gene>